<name>A0A9Q4KR67_9EURY</name>
<organism evidence="1 2">
    <name type="scientific">Methanogenium marinum</name>
    <dbReference type="NCBI Taxonomy" id="348610"/>
    <lineage>
        <taxon>Archaea</taxon>
        <taxon>Methanobacteriati</taxon>
        <taxon>Methanobacteriota</taxon>
        <taxon>Stenosarchaea group</taxon>
        <taxon>Methanomicrobia</taxon>
        <taxon>Methanomicrobiales</taxon>
        <taxon>Methanomicrobiaceae</taxon>
        <taxon>Methanogenium</taxon>
    </lineage>
</organism>
<reference evidence="1" key="1">
    <citation type="submission" date="2022-01" db="EMBL/GenBank/DDBJ databases">
        <title>Draft genome of Methanogenium marinum DSM 15558.</title>
        <authorList>
            <person name="Chen S.-C."/>
            <person name="You Y.-T."/>
        </authorList>
    </citation>
    <scope>NUCLEOTIDE SEQUENCE</scope>
    <source>
        <strain evidence="1">DSM 15558</strain>
    </source>
</reference>
<dbReference type="EMBL" id="JAKELO010000002">
    <property type="protein sequence ID" value="MDE4908840.1"/>
    <property type="molecule type" value="Genomic_DNA"/>
</dbReference>
<dbReference type="RefSeq" id="WP_274925451.1">
    <property type="nucleotide sequence ID" value="NZ_JAKELO010000002.1"/>
</dbReference>
<sequence>MITVLCASCGAKLFRYQKIGKGRLLHCWKNRISSNHTVREGDDVYCPKCGQHIGVVETQWINIHGGSFTVKGSALKK</sequence>
<dbReference type="Proteomes" id="UP001143747">
    <property type="component" value="Unassembled WGS sequence"/>
</dbReference>
<dbReference type="AlphaFoldDB" id="A0A9Q4KR67"/>
<gene>
    <name evidence="1" type="ORF">L0665_09495</name>
</gene>
<protein>
    <submittedName>
        <fullName evidence="1">Uncharacterized protein</fullName>
    </submittedName>
</protein>
<evidence type="ECO:0000313" key="2">
    <source>
        <dbReference type="Proteomes" id="UP001143747"/>
    </source>
</evidence>
<comment type="caution">
    <text evidence="1">The sequence shown here is derived from an EMBL/GenBank/DDBJ whole genome shotgun (WGS) entry which is preliminary data.</text>
</comment>
<proteinExistence type="predicted"/>
<accession>A0A9Q4KR67</accession>
<keyword evidence="2" id="KW-1185">Reference proteome</keyword>
<evidence type="ECO:0000313" key="1">
    <source>
        <dbReference type="EMBL" id="MDE4908840.1"/>
    </source>
</evidence>